<evidence type="ECO:0000313" key="1">
    <source>
        <dbReference type="EMBL" id="VDZ64812.1"/>
    </source>
</evidence>
<sequence length="200" mass="22659">MATKTTPEITRSGEFILTPGLSECGLGDITVHEQDGKVFVATVLVKDIPQWVNDREHSCGLLESELMAFWLLYTGNPSEADSLLFWRWRFVDCWRNYQTELTGAPSFTHEVNGNLNILPMYPRAMRFAVASHMEGAMIEHLGEEEGTRMALNMYAQMVAPPDSSQWLTPLGIEAVERLKRVFFEAIELIDKGPLPEEVMH</sequence>
<evidence type="ECO:0000313" key="2">
    <source>
        <dbReference type="Proteomes" id="UP000281391"/>
    </source>
</evidence>
<accession>A0A447L1H6</accession>
<reference evidence="1 2" key="1">
    <citation type="submission" date="2018-12" db="EMBL/GenBank/DDBJ databases">
        <authorList>
            <consortium name="Pathogen Informatics"/>
        </authorList>
    </citation>
    <scope>NUCLEOTIDE SEQUENCE [LARGE SCALE GENOMIC DNA]</scope>
    <source>
        <strain evidence="1 2">NCTC11214</strain>
    </source>
</reference>
<proteinExistence type="predicted"/>
<dbReference type="Proteomes" id="UP000281391">
    <property type="component" value="Chromosome"/>
</dbReference>
<dbReference type="KEGG" id="sof:NCTC11214_05166"/>
<protein>
    <submittedName>
        <fullName evidence="1">Uncharacterized protein</fullName>
    </submittedName>
</protein>
<dbReference type="EMBL" id="LR134117">
    <property type="protein sequence ID" value="VDZ64812.1"/>
    <property type="molecule type" value="Genomic_DNA"/>
</dbReference>
<organism evidence="1 2">
    <name type="scientific">Serratia odorifera</name>
    <dbReference type="NCBI Taxonomy" id="618"/>
    <lineage>
        <taxon>Bacteria</taxon>
        <taxon>Pseudomonadati</taxon>
        <taxon>Pseudomonadota</taxon>
        <taxon>Gammaproteobacteria</taxon>
        <taxon>Enterobacterales</taxon>
        <taxon>Yersiniaceae</taxon>
        <taxon>Serratia</taxon>
    </lineage>
</organism>
<dbReference type="AlphaFoldDB" id="A0A447L1H6"/>
<name>A0A447L1H6_SEROD</name>
<dbReference type="RefSeq" id="WP_004964915.1">
    <property type="nucleotide sequence ID" value="NZ_LR134117.1"/>
</dbReference>
<gene>
    <name evidence="1" type="ORF">NCTC11214_05166</name>
</gene>